<dbReference type="Pfam" id="PF08867">
    <property type="entry name" value="FRG"/>
    <property type="match status" value="1"/>
</dbReference>
<evidence type="ECO:0000313" key="3">
    <source>
        <dbReference type="Proteomes" id="UP000218288"/>
    </source>
</evidence>
<proteinExistence type="predicted"/>
<dbReference type="Proteomes" id="UP000218288">
    <property type="component" value="Chromosome"/>
</dbReference>
<reference evidence="2 3" key="1">
    <citation type="journal article" date="2016" name="Genome Announc.">
        <title>Complete Genome Sequence of Methylobacterium populi P-1M, Isolated from Pink-Pigmented Household Biofilm.</title>
        <authorList>
            <person name="Morohoshi T."/>
            <person name="Ikeda T."/>
        </authorList>
    </citation>
    <scope>NUCLEOTIDE SEQUENCE [LARGE SCALE GENOMIC DNA]</scope>
    <source>
        <strain evidence="2 3">P-1M</strain>
    </source>
</reference>
<name>A0A161J781_9HYPH</name>
<protein>
    <submittedName>
        <fullName evidence="2">FRG domain-containing protein</fullName>
    </submittedName>
</protein>
<evidence type="ECO:0000313" key="2">
    <source>
        <dbReference type="EMBL" id="BAU92672.1"/>
    </source>
</evidence>
<dbReference type="SMART" id="SM00901">
    <property type="entry name" value="FRG"/>
    <property type="match status" value="1"/>
</dbReference>
<accession>A0A161J781</accession>
<gene>
    <name evidence="2" type="ORF">MPPM_4067</name>
</gene>
<dbReference type="AlphaFoldDB" id="A0A161J781"/>
<sequence>MGSGDGEGGPAQERWQAFHAFLAARMNSRWVFRGCASKAFECKPSAGRGAEFDPRHERQLFQDFKREARLHVAMPGATDWDWLALGQHYGLPTRLLDWTTNPLIACFFAVASQPANEDAIVYAHPLGGSSMIDPERGPGPFEIAEVGFLLPSALAPRIASQKGLFSAHPDPASAWTPPGMAENSFEIPRDTRAVFQRNLFQLGVDAAHIWASLEGVCLSLTWQYRLRIGLGAAL</sequence>
<dbReference type="EMBL" id="AP014809">
    <property type="protein sequence ID" value="BAU92672.1"/>
    <property type="molecule type" value="Genomic_DNA"/>
</dbReference>
<feature type="domain" description="FRG" evidence="1">
    <location>
        <begin position="26"/>
        <end position="122"/>
    </location>
</feature>
<dbReference type="InterPro" id="IPR014966">
    <property type="entry name" value="FRG-dom"/>
</dbReference>
<organism evidence="2 3">
    <name type="scientific">Methylorubrum populi</name>
    <dbReference type="NCBI Taxonomy" id="223967"/>
    <lineage>
        <taxon>Bacteria</taxon>
        <taxon>Pseudomonadati</taxon>
        <taxon>Pseudomonadota</taxon>
        <taxon>Alphaproteobacteria</taxon>
        <taxon>Hyphomicrobiales</taxon>
        <taxon>Methylobacteriaceae</taxon>
        <taxon>Methylorubrum</taxon>
    </lineage>
</organism>
<evidence type="ECO:0000259" key="1">
    <source>
        <dbReference type="SMART" id="SM00901"/>
    </source>
</evidence>